<gene>
    <name evidence="2" type="ORF">CTI12_AA522740</name>
</gene>
<reference evidence="2 3" key="1">
    <citation type="journal article" date="2018" name="Mol. Plant">
        <title>The genome of Artemisia annua provides insight into the evolution of Asteraceae family and artemisinin biosynthesis.</title>
        <authorList>
            <person name="Shen Q."/>
            <person name="Zhang L."/>
            <person name="Liao Z."/>
            <person name="Wang S."/>
            <person name="Yan T."/>
            <person name="Shi P."/>
            <person name="Liu M."/>
            <person name="Fu X."/>
            <person name="Pan Q."/>
            <person name="Wang Y."/>
            <person name="Lv Z."/>
            <person name="Lu X."/>
            <person name="Zhang F."/>
            <person name="Jiang W."/>
            <person name="Ma Y."/>
            <person name="Chen M."/>
            <person name="Hao X."/>
            <person name="Li L."/>
            <person name="Tang Y."/>
            <person name="Lv G."/>
            <person name="Zhou Y."/>
            <person name="Sun X."/>
            <person name="Brodelius P.E."/>
            <person name="Rose J.K.C."/>
            <person name="Tang K."/>
        </authorList>
    </citation>
    <scope>NUCLEOTIDE SEQUENCE [LARGE SCALE GENOMIC DNA]</scope>
    <source>
        <strain evidence="3">cv. Huhao1</strain>
        <tissue evidence="2">Leaf</tissue>
    </source>
</reference>
<dbReference type="EMBL" id="PKPP01011054">
    <property type="protein sequence ID" value="PWA44877.1"/>
    <property type="molecule type" value="Genomic_DNA"/>
</dbReference>
<evidence type="ECO:0000313" key="2">
    <source>
        <dbReference type="EMBL" id="PWA44877.1"/>
    </source>
</evidence>
<organism evidence="2 3">
    <name type="scientific">Artemisia annua</name>
    <name type="common">Sweet wormwood</name>
    <dbReference type="NCBI Taxonomy" id="35608"/>
    <lineage>
        <taxon>Eukaryota</taxon>
        <taxon>Viridiplantae</taxon>
        <taxon>Streptophyta</taxon>
        <taxon>Embryophyta</taxon>
        <taxon>Tracheophyta</taxon>
        <taxon>Spermatophyta</taxon>
        <taxon>Magnoliopsida</taxon>
        <taxon>eudicotyledons</taxon>
        <taxon>Gunneridae</taxon>
        <taxon>Pentapetalae</taxon>
        <taxon>asterids</taxon>
        <taxon>campanulids</taxon>
        <taxon>Asterales</taxon>
        <taxon>Asteraceae</taxon>
        <taxon>Asteroideae</taxon>
        <taxon>Anthemideae</taxon>
        <taxon>Artemisiinae</taxon>
        <taxon>Artemisia</taxon>
    </lineage>
</organism>
<dbReference type="Proteomes" id="UP000245207">
    <property type="component" value="Unassembled WGS sequence"/>
</dbReference>
<evidence type="ECO:0000256" key="1">
    <source>
        <dbReference type="SAM" id="MobiDB-lite"/>
    </source>
</evidence>
<evidence type="ECO:0000313" key="3">
    <source>
        <dbReference type="Proteomes" id="UP000245207"/>
    </source>
</evidence>
<name>A0A2U1L792_ARTAN</name>
<accession>A0A2U1L792</accession>
<sequence>MAAAAASELPEKPAAVVARKSVEASTESPDKLLQIHRWYHRRFCRNLLPSSPELSLSSLP</sequence>
<proteinExistence type="predicted"/>
<comment type="caution">
    <text evidence="2">The sequence shown here is derived from an EMBL/GenBank/DDBJ whole genome shotgun (WGS) entry which is preliminary data.</text>
</comment>
<dbReference type="AlphaFoldDB" id="A0A2U1L792"/>
<keyword evidence="3" id="KW-1185">Reference proteome</keyword>
<feature type="region of interest" description="Disordered" evidence="1">
    <location>
        <begin position="1"/>
        <end position="29"/>
    </location>
</feature>
<protein>
    <submittedName>
        <fullName evidence="2">Uncharacterized protein</fullName>
    </submittedName>
</protein>